<sequence>MNLNPLELDLGLMKRVETWAWGFEHANPKWNAYSLARVLYTMSFVAESFPVLWDGIVVFAYVTTVRALIWLVGLLIIDYWELLILRKINRRNPMRDASLYRIFMVVMATSMIFPLDSAWLTAIASLVLRIATVYLVFSNGMPPGWKPPEKTPAVKK</sequence>
<keyword evidence="1" id="KW-1133">Transmembrane helix</keyword>
<feature type="transmembrane region" description="Helical" evidence="1">
    <location>
        <begin position="119"/>
        <end position="137"/>
    </location>
</feature>
<dbReference type="AlphaFoldDB" id="A0A1F6DXG3"/>
<keyword evidence="1" id="KW-0472">Membrane</keyword>
<protein>
    <submittedName>
        <fullName evidence="2">Uncharacterized protein</fullName>
    </submittedName>
</protein>
<accession>A0A1F6DXG3</accession>
<proteinExistence type="predicted"/>
<gene>
    <name evidence="2" type="ORF">A3D71_02270</name>
</gene>
<comment type="caution">
    <text evidence="2">The sequence shown here is derived from an EMBL/GenBank/DDBJ whole genome shotgun (WGS) entry which is preliminary data.</text>
</comment>
<evidence type="ECO:0000313" key="2">
    <source>
        <dbReference type="EMBL" id="OGG66124.1"/>
    </source>
</evidence>
<evidence type="ECO:0000313" key="3">
    <source>
        <dbReference type="Proteomes" id="UP000177652"/>
    </source>
</evidence>
<reference evidence="2 3" key="1">
    <citation type="journal article" date="2016" name="Nat. Commun.">
        <title>Thousands of microbial genomes shed light on interconnected biogeochemical processes in an aquifer system.</title>
        <authorList>
            <person name="Anantharaman K."/>
            <person name="Brown C.T."/>
            <person name="Hug L.A."/>
            <person name="Sharon I."/>
            <person name="Castelle C.J."/>
            <person name="Probst A.J."/>
            <person name="Thomas B.C."/>
            <person name="Singh A."/>
            <person name="Wilkins M.J."/>
            <person name="Karaoz U."/>
            <person name="Brodie E.L."/>
            <person name="Williams K.H."/>
            <person name="Hubbard S.S."/>
            <person name="Banfield J.F."/>
        </authorList>
    </citation>
    <scope>NUCLEOTIDE SEQUENCE [LARGE SCALE GENOMIC DNA]</scope>
</reference>
<evidence type="ECO:0000256" key="1">
    <source>
        <dbReference type="SAM" id="Phobius"/>
    </source>
</evidence>
<feature type="transmembrane region" description="Helical" evidence="1">
    <location>
        <begin position="97"/>
        <end position="113"/>
    </location>
</feature>
<dbReference type="Proteomes" id="UP000177652">
    <property type="component" value="Unassembled WGS sequence"/>
</dbReference>
<dbReference type="EMBL" id="MFLK01000019">
    <property type="protein sequence ID" value="OGG66124.1"/>
    <property type="molecule type" value="Genomic_DNA"/>
</dbReference>
<keyword evidence="1" id="KW-0812">Transmembrane</keyword>
<name>A0A1F6DXG3_9BACT</name>
<organism evidence="2 3">
    <name type="scientific">Candidatus Kaiserbacteria bacterium RIFCSPHIGHO2_02_FULL_55_20</name>
    <dbReference type="NCBI Taxonomy" id="1798497"/>
    <lineage>
        <taxon>Bacteria</taxon>
        <taxon>Candidatus Kaiseribacteriota</taxon>
    </lineage>
</organism>